<dbReference type="InterPro" id="IPR001509">
    <property type="entry name" value="Epimerase_deHydtase"/>
</dbReference>
<protein>
    <submittedName>
        <fullName evidence="3">NAD(P)-dependent oxidoreductase</fullName>
    </submittedName>
</protein>
<comment type="caution">
    <text evidence="3">The sequence shown here is derived from an EMBL/GenBank/DDBJ whole genome shotgun (WGS) entry which is preliminary data.</text>
</comment>
<evidence type="ECO:0000256" key="1">
    <source>
        <dbReference type="ARBA" id="ARBA00007637"/>
    </source>
</evidence>
<gene>
    <name evidence="3" type="ORF">HXL70_08745</name>
</gene>
<comment type="similarity">
    <text evidence="1">Belongs to the NAD(P)-dependent epimerase/dehydratase family.</text>
</comment>
<proteinExistence type="inferred from homology"/>
<evidence type="ECO:0000313" key="3">
    <source>
        <dbReference type="EMBL" id="MBF1130105.1"/>
    </source>
</evidence>
<dbReference type="Pfam" id="PF01370">
    <property type="entry name" value="Epimerase"/>
    <property type="match status" value="1"/>
</dbReference>
<evidence type="ECO:0000313" key="4">
    <source>
        <dbReference type="Proteomes" id="UP000757890"/>
    </source>
</evidence>
<dbReference type="EMBL" id="JABZMK010000099">
    <property type="protein sequence ID" value="MBF1130105.1"/>
    <property type="molecule type" value="Genomic_DNA"/>
</dbReference>
<dbReference type="Proteomes" id="UP000757890">
    <property type="component" value="Unassembled WGS sequence"/>
</dbReference>
<sequence>MRRTVITGPTGVIGHALIDECIRNKVEVYALCHPGSKRMADLPSHDLLHVVYVDISRLSDAGNMIPKEIDTFYHLGWTGTFGDARNDMYLQNRNIKYALDAVELARCCGCHTFVGAGSQAEYGRFEGKLRPSTPAFPESGYGMAKLCAGEMTRMQARKYGMKHIWARILSVYGPCGKKETMVMSTIIKFLHREKPSFTKGEQVWDYLYAKDAGGILFALGGEKSVDGKIYCLGSGLTRPLKEYIEKIRDAIDPSLPVGLGELPYSPEQVMYLCADNTDIIHDLGYEYRYSFEEGIKETVEWCKSRMMAH</sequence>
<name>A0A930BBY4_9FIRM</name>
<feature type="domain" description="NAD-dependent epimerase/dehydratase" evidence="2">
    <location>
        <begin position="5"/>
        <end position="232"/>
    </location>
</feature>
<reference evidence="3" key="1">
    <citation type="submission" date="2020-04" db="EMBL/GenBank/DDBJ databases">
        <title>Deep metagenomics examines the oral microbiome during advanced dental caries in children, revealing novel taxa and co-occurrences with host molecules.</title>
        <authorList>
            <person name="Baker J.L."/>
            <person name="Morton J.T."/>
            <person name="Dinis M."/>
            <person name="Alvarez R."/>
            <person name="Tran N.C."/>
            <person name="Knight R."/>
            <person name="Edlund A."/>
        </authorList>
    </citation>
    <scope>NUCLEOTIDE SEQUENCE</scope>
    <source>
        <strain evidence="3">JCVI_32_bin.14</strain>
    </source>
</reference>
<dbReference type="Gene3D" id="3.40.50.720">
    <property type="entry name" value="NAD(P)-binding Rossmann-like Domain"/>
    <property type="match status" value="1"/>
</dbReference>
<dbReference type="InterPro" id="IPR036291">
    <property type="entry name" value="NAD(P)-bd_dom_sf"/>
</dbReference>
<organism evidence="3 4">
    <name type="scientific">Dialister invisus</name>
    <dbReference type="NCBI Taxonomy" id="218538"/>
    <lineage>
        <taxon>Bacteria</taxon>
        <taxon>Bacillati</taxon>
        <taxon>Bacillota</taxon>
        <taxon>Negativicutes</taxon>
        <taxon>Veillonellales</taxon>
        <taxon>Veillonellaceae</taxon>
        <taxon>Dialister</taxon>
    </lineage>
</organism>
<dbReference type="PANTHER" id="PTHR43000">
    <property type="entry name" value="DTDP-D-GLUCOSE 4,6-DEHYDRATASE-RELATED"/>
    <property type="match status" value="1"/>
</dbReference>
<dbReference type="AlphaFoldDB" id="A0A930BBY4"/>
<evidence type="ECO:0000259" key="2">
    <source>
        <dbReference type="Pfam" id="PF01370"/>
    </source>
</evidence>
<dbReference type="SUPFAM" id="SSF51735">
    <property type="entry name" value="NAD(P)-binding Rossmann-fold domains"/>
    <property type="match status" value="1"/>
</dbReference>
<accession>A0A930BBY4</accession>